<dbReference type="NCBIfam" id="TIGR00010">
    <property type="entry name" value="YchF/TatD family DNA exonuclease"/>
    <property type="match status" value="1"/>
</dbReference>
<dbReference type="InterPro" id="IPR015991">
    <property type="entry name" value="TatD/YcfH-like"/>
</dbReference>
<evidence type="ECO:0000313" key="5">
    <source>
        <dbReference type="Proteomes" id="UP000614469"/>
    </source>
</evidence>
<dbReference type="FunFam" id="3.20.20.140:FF:000005">
    <property type="entry name" value="TatD family hydrolase"/>
    <property type="match status" value="1"/>
</dbReference>
<dbReference type="PANTHER" id="PTHR46124">
    <property type="entry name" value="D-AMINOACYL-TRNA DEACYLASE"/>
    <property type="match status" value="1"/>
</dbReference>
<keyword evidence="2 4" id="KW-0378">Hydrolase</keyword>
<name>A0A8J6NJJ1_9CHLR</name>
<gene>
    <name evidence="4" type="ORF">H8E29_17130</name>
</gene>
<evidence type="ECO:0000256" key="3">
    <source>
        <dbReference type="PIRSR" id="PIRSR005902-1"/>
    </source>
</evidence>
<organism evidence="4 5">
    <name type="scientific">Candidatus Desulfolinea nitratireducens</name>
    <dbReference type="NCBI Taxonomy" id="2841698"/>
    <lineage>
        <taxon>Bacteria</taxon>
        <taxon>Bacillati</taxon>
        <taxon>Chloroflexota</taxon>
        <taxon>Anaerolineae</taxon>
        <taxon>Anaerolineales</taxon>
        <taxon>Anaerolineales incertae sedis</taxon>
        <taxon>Candidatus Desulfolinea</taxon>
    </lineage>
</organism>
<dbReference type="PIRSF" id="PIRSF005902">
    <property type="entry name" value="DNase_TatD"/>
    <property type="match status" value="1"/>
</dbReference>
<dbReference type="PANTHER" id="PTHR46124:SF2">
    <property type="entry name" value="D-AMINOACYL-TRNA DEACYLASE"/>
    <property type="match status" value="1"/>
</dbReference>
<feature type="binding site" evidence="3">
    <location>
        <position position="120"/>
    </location>
    <ligand>
        <name>a divalent metal cation</name>
        <dbReference type="ChEBI" id="CHEBI:60240"/>
        <label>2</label>
    </ligand>
</feature>
<comment type="caution">
    <text evidence="4">The sequence shown here is derived from an EMBL/GenBank/DDBJ whole genome shotgun (WGS) entry which is preliminary data.</text>
</comment>
<dbReference type="GO" id="GO:0046872">
    <property type="term" value="F:metal ion binding"/>
    <property type="evidence" value="ECO:0007669"/>
    <property type="project" value="UniProtKB-KW"/>
</dbReference>
<feature type="binding site" evidence="3">
    <location>
        <position position="212"/>
    </location>
    <ligand>
        <name>a divalent metal cation</name>
        <dbReference type="ChEBI" id="CHEBI:60240"/>
        <label>1</label>
    </ligand>
</feature>
<dbReference type="EMBL" id="JACNJN010000218">
    <property type="protein sequence ID" value="MBC8336981.1"/>
    <property type="molecule type" value="Genomic_DNA"/>
</dbReference>
<evidence type="ECO:0000256" key="2">
    <source>
        <dbReference type="ARBA" id="ARBA00022801"/>
    </source>
</evidence>
<dbReference type="AlphaFoldDB" id="A0A8J6NJJ1"/>
<protein>
    <submittedName>
        <fullName evidence="4">TatD family hydrolase</fullName>
    </submittedName>
</protein>
<dbReference type="Pfam" id="PF01026">
    <property type="entry name" value="TatD_DNase"/>
    <property type="match status" value="1"/>
</dbReference>
<dbReference type="InterPro" id="IPR032466">
    <property type="entry name" value="Metal_Hydrolase"/>
</dbReference>
<dbReference type="GO" id="GO:0004536">
    <property type="term" value="F:DNA nuclease activity"/>
    <property type="evidence" value="ECO:0007669"/>
    <property type="project" value="InterPro"/>
</dbReference>
<dbReference type="Proteomes" id="UP000614469">
    <property type="component" value="Unassembled WGS sequence"/>
</dbReference>
<dbReference type="PROSITE" id="PS01091">
    <property type="entry name" value="TATD_3"/>
    <property type="match status" value="1"/>
</dbReference>
<dbReference type="InterPro" id="IPR018228">
    <property type="entry name" value="DNase_TatD-rel_CS"/>
</dbReference>
<feature type="binding site" evidence="3">
    <location>
        <position position="162"/>
    </location>
    <ligand>
        <name>a divalent metal cation</name>
        <dbReference type="ChEBI" id="CHEBI:60240"/>
        <label>2</label>
    </ligand>
</feature>
<keyword evidence="1 3" id="KW-0479">Metal-binding</keyword>
<reference evidence="4 5" key="1">
    <citation type="submission" date="2020-08" db="EMBL/GenBank/DDBJ databases">
        <title>Bridging the membrane lipid divide: bacteria of the FCB group superphylum have the potential to synthesize archaeal ether lipids.</title>
        <authorList>
            <person name="Villanueva L."/>
            <person name="Von Meijenfeldt F.A.B."/>
            <person name="Westbye A.B."/>
            <person name="Yadav S."/>
            <person name="Hopmans E.C."/>
            <person name="Dutilh B.E."/>
            <person name="Sinninghe Damste J.S."/>
        </authorList>
    </citation>
    <scope>NUCLEOTIDE SEQUENCE [LARGE SCALE GENOMIC DNA]</scope>
    <source>
        <strain evidence="4">NIOZ-UU36</strain>
    </source>
</reference>
<evidence type="ECO:0000256" key="1">
    <source>
        <dbReference type="ARBA" id="ARBA00022723"/>
    </source>
</evidence>
<feature type="binding site" evidence="3">
    <location>
        <position position="84"/>
    </location>
    <ligand>
        <name>a divalent metal cation</name>
        <dbReference type="ChEBI" id="CHEBI:60240"/>
        <label>1</label>
    </ligand>
</feature>
<dbReference type="InterPro" id="IPR001130">
    <property type="entry name" value="TatD-like"/>
</dbReference>
<dbReference type="Gene3D" id="3.20.20.140">
    <property type="entry name" value="Metal-dependent hydrolases"/>
    <property type="match status" value="1"/>
</dbReference>
<dbReference type="SUPFAM" id="SSF51556">
    <property type="entry name" value="Metallo-dependent hydrolases"/>
    <property type="match status" value="1"/>
</dbReference>
<dbReference type="GO" id="GO:0016788">
    <property type="term" value="F:hydrolase activity, acting on ester bonds"/>
    <property type="evidence" value="ECO:0007669"/>
    <property type="project" value="InterPro"/>
</dbReference>
<dbReference type="GO" id="GO:0005829">
    <property type="term" value="C:cytosol"/>
    <property type="evidence" value="ECO:0007669"/>
    <property type="project" value="TreeGrafter"/>
</dbReference>
<evidence type="ECO:0000313" key="4">
    <source>
        <dbReference type="EMBL" id="MBC8336981.1"/>
    </source>
</evidence>
<proteinExistence type="predicted"/>
<accession>A0A8J6NJJ1</accession>
<sequence>MYFNKFDDDLDEVIARAQEEGVTRILVPGITHDTSLAAVKMAQSYPTIFAAVGVHPSDALTWTESTLDELRTLAENSRVKAIGEIGLDHYWDTAPHNIQENVLREQLSLAEERGLPVVLHLREKGDAPHGECAEDLLRILAEWAASLRSSGNPLSKNPGVLHSFSGTLSTAQKAIELGFMIGVTGPVTFKNAEERREVIRSIPVEYLLIETDAPFLAPDPRRGRRNEPAYVSLIADKVAELHAHTPAEIAEITSANAARLFNW</sequence>
<dbReference type="CDD" id="cd01310">
    <property type="entry name" value="TatD_DNAse"/>
    <property type="match status" value="1"/>
</dbReference>